<feature type="compositionally biased region" description="Pro residues" evidence="11">
    <location>
        <begin position="1074"/>
        <end position="1084"/>
    </location>
</feature>
<dbReference type="GO" id="GO:0006357">
    <property type="term" value="P:regulation of transcription by RNA polymerase II"/>
    <property type="evidence" value="ECO:0007669"/>
    <property type="project" value="InterPro"/>
</dbReference>
<feature type="domain" description="Mediator of RNA polymerase II transcription subunit 14 RM3" evidence="16">
    <location>
        <begin position="494"/>
        <end position="601"/>
    </location>
</feature>
<evidence type="ECO:0000256" key="2">
    <source>
        <dbReference type="ARBA" id="ARBA00007813"/>
    </source>
</evidence>
<evidence type="ECO:0000256" key="5">
    <source>
        <dbReference type="ARBA" id="ARBA00023015"/>
    </source>
</evidence>
<evidence type="ECO:0000259" key="17">
    <source>
        <dbReference type="Pfam" id="PF25067"/>
    </source>
</evidence>
<evidence type="ECO:0000259" key="16">
    <source>
        <dbReference type="Pfam" id="PF25065"/>
    </source>
</evidence>
<reference evidence="20" key="1">
    <citation type="submission" date="2025-08" db="UniProtKB">
        <authorList>
            <consortium name="RefSeq"/>
        </authorList>
    </citation>
    <scope>IDENTIFICATION</scope>
    <source>
        <tissue evidence="20">Meat</tissue>
    </source>
</reference>
<comment type="subcellular location">
    <subcellularLocation>
        <location evidence="1 10">Nucleus</location>
    </subcellularLocation>
</comment>
<evidence type="ECO:0000259" key="12">
    <source>
        <dbReference type="Pfam" id="PF08638"/>
    </source>
</evidence>
<keyword evidence="7 10" id="KW-0804">Transcription</keyword>
<dbReference type="PANTHER" id="PTHR12809">
    <property type="entry name" value="MEDIATOR COMPLEX SUBUNIT"/>
    <property type="match status" value="1"/>
</dbReference>
<proteinExistence type="inferred from homology"/>
<feature type="compositionally biased region" description="Polar residues" evidence="11">
    <location>
        <begin position="1165"/>
        <end position="1174"/>
    </location>
</feature>
<dbReference type="InterPro" id="IPR055107">
    <property type="entry name" value="Med14_RM8"/>
</dbReference>
<feature type="domain" description="Mediator of RNA polymerase II transcription subunit 14 RM8" evidence="14">
    <location>
        <begin position="1293"/>
        <end position="1363"/>
    </location>
</feature>
<feature type="domain" description="Mediator complex subunit MED14 N-terminal" evidence="12">
    <location>
        <begin position="157"/>
        <end position="333"/>
    </location>
</feature>
<dbReference type="Pfam" id="PF25067">
    <property type="entry name" value="RM5_Med14"/>
    <property type="match status" value="1"/>
</dbReference>
<feature type="region of interest" description="Disordered" evidence="11">
    <location>
        <begin position="699"/>
        <end position="719"/>
    </location>
</feature>
<feature type="region of interest" description="Disordered" evidence="11">
    <location>
        <begin position="1046"/>
        <end position="1240"/>
    </location>
</feature>
<feature type="domain" description="Mediator of RNA polymerase II transcription subunit 14 RM2" evidence="13">
    <location>
        <begin position="412"/>
        <end position="491"/>
    </location>
</feature>
<feature type="compositionally biased region" description="Low complexity" evidence="11">
    <location>
        <begin position="95"/>
        <end position="113"/>
    </location>
</feature>
<dbReference type="RefSeq" id="XP_024615603.1">
    <property type="nucleotide sequence ID" value="XM_024759835.1"/>
</dbReference>
<feature type="compositionally biased region" description="Polar residues" evidence="11">
    <location>
        <begin position="1097"/>
        <end position="1127"/>
    </location>
</feature>
<feature type="domain" description="Mediator of RNA polymerase II transcription subunit 14 RM6" evidence="15">
    <location>
        <begin position="889"/>
        <end position="934"/>
    </location>
</feature>
<evidence type="ECO:0000259" key="15">
    <source>
        <dbReference type="Pfam" id="PF22984"/>
    </source>
</evidence>
<evidence type="ECO:0000313" key="20">
    <source>
        <dbReference type="RefSeq" id="XP_024615603.1"/>
    </source>
</evidence>
<keyword evidence="8 10" id="KW-0539">Nucleus</keyword>
<dbReference type="InterPro" id="IPR056878">
    <property type="entry name" value="RM5_Med14"/>
</dbReference>
<feature type="region of interest" description="Disordered" evidence="11">
    <location>
        <begin position="1"/>
        <end position="43"/>
    </location>
</feature>
<evidence type="ECO:0000256" key="3">
    <source>
        <dbReference type="ARBA" id="ARBA00019619"/>
    </source>
</evidence>
<comment type="similarity">
    <text evidence="2 10">Belongs to the Mediator complex subunit 14 family.</text>
</comment>
<keyword evidence="5 10" id="KW-0805">Transcription regulation</keyword>
<evidence type="ECO:0000256" key="7">
    <source>
        <dbReference type="ARBA" id="ARBA00023163"/>
    </source>
</evidence>
<keyword evidence="19" id="KW-1185">Reference proteome</keyword>
<evidence type="ECO:0000259" key="14">
    <source>
        <dbReference type="Pfam" id="PF22983"/>
    </source>
</evidence>
<dbReference type="Proteomes" id="UP000252040">
    <property type="component" value="Unplaced"/>
</dbReference>
<comment type="subunit">
    <text evidence="10">Component of the Mediator complex.</text>
</comment>
<evidence type="ECO:0000256" key="11">
    <source>
        <dbReference type="SAM" id="MobiDB-lite"/>
    </source>
</evidence>
<protein>
    <recommendedName>
        <fullName evidence="3 10">Mediator of RNA polymerase II transcription subunit 14</fullName>
    </recommendedName>
    <alternativeName>
        <fullName evidence="9 10">Mediator complex subunit 14</fullName>
    </alternativeName>
</protein>
<dbReference type="InterPro" id="IPR055122">
    <property type="entry name" value="Med14_N"/>
</dbReference>
<dbReference type="KEGG" id="nasi:112409613"/>
<dbReference type="FunCoup" id="A0A341CLQ4">
    <property type="interactions" value="4127"/>
</dbReference>
<keyword evidence="4" id="KW-0677">Repeat</keyword>
<dbReference type="PANTHER" id="PTHR12809:SF2">
    <property type="entry name" value="MEDIATOR OF RNA POLYMERASE II TRANSCRIPTION SUBUNIT 14"/>
    <property type="match status" value="1"/>
</dbReference>
<dbReference type="InterPro" id="IPR013947">
    <property type="entry name" value="Mediator_Med14"/>
</dbReference>
<dbReference type="InterPro" id="IPR056877">
    <property type="entry name" value="Med14_C"/>
</dbReference>
<dbReference type="GO" id="GO:0003712">
    <property type="term" value="F:transcription coregulator activity"/>
    <property type="evidence" value="ECO:0007669"/>
    <property type="project" value="UniProtKB-UniRule"/>
</dbReference>
<gene>
    <name evidence="20" type="primary">MED14</name>
</gene>
<organism evidence="19 20">
    <name type="scientific">Neophocaena asiaeorientalis asiaeorientalis</name>
    <name type="common">Yangtze finless porpoise</name>
    <name type="synonym">Neophocaena phocaenoides subsp. asiaeorientalis</name>
    <dbReference type="NCBI Taxonomy" id="1706337"/>
    <lineage>
        <taxon>Eukaryota</taxon>
        <taxon>Metazoa</taxon>
        <taxon>Chordata</taxon>
        <taxon>Craniata</taxon>
        <taxon>Vertebrata</taxon>
        <taxon>Euteleostomi</taxon>
        <taxon>Mammalia</taxon>
        <taxon>Eutheria</taxon>
        <taxon>Laurasiatheria</taxon>
        <taxon>Artiodactyla</taxon>
        <taxon>Whippomorpha</taxon>
        <taxon>Cetacea</taxon>
        <taxon>Odontoceti</taxon>
        <taxon>Phocoenidae</taxon>
        <taxon>Neophocaena</taxon>
    </lineage>
</organism>
<feature type="domain" description="Mediator of RNA polymerase II transcription subunit 14 C-terminal" evidence="18">
    <location>
        <begin position="1379"/>
        <end position="1522"/>
    </location>
</feature>
<dbReference type="Pfam" id="PF22981">
    <property type="entry name" value="RM2_Med14"/>
    <property type="match status" value="1"/>
</dbReference>
<dbReference type="InParanoid" id="A0A341CLQ4"/>
<dbReference type="Pfam" id="PF22983">
    <property type="entry name" value="RM8_Med14"/>
    <property type="match status" value="1"/>
</dbReference>
<evidence type="ECO:0000256" key="4">
    <source>
        <dbReference type="ARBA" id="ARBA00022737"/>
    </source>
</evidence>
<accession>A0A341CLQ4</accession>
<dbReference type="CTD" id="9282"/>
<keyword evidence="6 10" id="KW-0010">Activator</keyword>
<feature type="compositionally biased region" description="Polar residues" evidence="11">
    <location>
        <begin position="1220"/>
        <end position="1229"/>
    </location>
</feature>
<evidence type="ECO:0000256" key="10">
    <source>
        <dbReference type="RuleBase" id="RU365082"/>
    </source>
</evidence>
<dbReference type="GO" id="GO:0070847">
    <property type="term" value="C:core mediator complex"/>
    <property type="evidence" value="ECO:0007669"/>
    <property type="project" value="TreeGrafter"/>
</dbReference>
<dbReference type="InterPro" id="IPR056879">
    <property type="entry name" value="RM3_Med14"/>
</dbReference>
<feature type="compositionally biased region" description="Basic residues" evidence="11">
    <location>
        <begin position="699"/>
        <end position="710"/>
    </location>
</feature>
<feature type="region of interest" description="Disordered" evidence="11">
    <location>
        <begin position="59"/>
        <end position="118"/>
    </location>
</feature>
<dbReference type="Pfam" id="PF25069">
    <property type="entry name" value="Med14_C"/>
    <property type="match status" value="1"/>
</dbReference>
<name>A0A341CLQ4_NEOAA</name>
<evidence type="ECO:0000256" key="9">
    <source>
        <dbReference type="ARBA" id="ARBA00032007"/>
    </source>
</evidence>
<evidence type="ECO:0000256" key="8">
    <source>
        <dbReference type="ARBA" id="ARBA00023242"/>
    </source>
</evidence>
<dbReference type="Pfam" id="PF08638">
    <property type="entry name" value="Med14"/>
    <property type="match status" value="1"/>
</dbReference>
<dbReference type="Pfam" id="PF25065">
    <property type="entry name" value="RM3_Med14"/>
    <property type="match status" value="1"/>
</dbReference>
<evidence type="ECO:0000313" key="19">
    <source>
        <dbReference type="Proteomes" id="UP000252040"/>
    </source>
</evidence>
<feature type="domain" description="Mediator of RNA polymerase II transcription subunit 14 RM5" evidence="17">
    <location>
        <begin position="762"/>
        <end position="847"/>
    </location>
</feature>
<sequence>MGRLWAGQRSEKSEARSRNNLRVQNHKSQTSGMGWPPDRVAPTRGALIDTSAQIGGFYIPEGGEGKGGATADVRTGPALTPTSGGALPPLPLFPPAGRSRPTPTRPPASGRPTAGRKGTGCCRKLPFGSLSLNPIDFLVGSFLAQTPRLRFRNTYYSSYQKNPQKTQRLPRKSDVERKIEIVQFASRTRQLFVRLLALVKWANNAGKVEKCAMISSFLDQQAILFVDTADRLASLARDALVHARLPSFAIPYAIDVLTTGSYPRLPTCIRDKIIPPDPITKIEKQATLHQLNQILRHRLVTTDLPPQLANLTVANGRVKFRVEGEFEATLTVMGDEPDVPWRLLKLEILVEDKETGDGRALVHSMQINFIHQLVQSRLLADEKPLQDMYNCLHSFCLSLQLEVLHSQTLMLIRERWGDLVQVERYHAGKCLSLSVWNQQVLGRKTGTASVHKVTIKIDENDVSKPLQIFHDPPLPASDSKLVERAMKIDHLSIEKLLIDSVHARALQKLQELKAILRGFNANENSSIETALPALVVPILEPCGNSECLHIFVDLHSGMFQLMLYGLDQATLDDMEKSVNDDMKRIIPWIQQLKFWLGQQRCKQSIKHLPTISSETLQLSNYSTHPIGNLSKNKLFIKLTRLPQYYIVVEMLEVPNKPTQLSYKYYFMSVNAADREDSPVMALLLQQFKENIQELVYRTKNGKQPRSSTKRKLSDDLCPVEPKKTKRSGEMCAFNKVLAHFVAMCDTNMPFVGLRLELSNLEIPHQGVQMEGDGFSHAIRLLKIPPCKGVNEETQKALDRSLLDCTFRLQGRNNRTWVAELVFANCPLNGTSTREQGPSRHVYLTYENLLSEPVGGRKVVEMFLNDWNSIARLYECVLEFARSLPGTSDNLRLISIQWNSIHQKFHISLGTVGPNSGCSNCHNTILHQLQEMFNKTPNVVQLLQVLFDTQAPLNAINKLPTVPMLGLTQRTNTAYQCFSILPQSSTHIRLAFRNMYCIDIYCRSRGVVAIRDGAYSLFDSSKLVEGFYPAPGLKTFLNMFVDSNQDARRRSVNEDDNPPSPIGGDMMDSLISQLQPPPQQQPFPKQPGSSGAYPLTSPPTSYHSTVNQSPSMMHTQSPGNLHAASSPSGALRAPSPASFVPTPPPSSHGISIGPGASFASPHGTLDPSSPYTMVSPSGRAGNWPGSPQVSGPSPATRMPGMSPANPSLHSPVPDASHSPRAGTSSQTMPTNMPPPRKLPQSSWAASIPTILTHSALNILLLPSPTPGLVPGLAGSYLCSPLERFLGSVIMRRHLQRIIQQETLQLINSNEPGVIMFKTDALKCRVALSPKTNQTLQLKVTPENAGQWKPDELQVLEKFFETRVAGPPFKANTLIAFTKLLGAPTHILRDCVHIMKLELFPDQATQLKWNVQFCLTIPPSAPPIAPPGTPAVVLKSKMLFFLQLTQKTSVPPQEPVSIIVPIIYDMASGTTQQADIPRQQNSSVAAPMMVSNILKRFAEMNPPRQGECTIFAAVRDLMANLTLPPGGRP</sequence>
<evidence type="ECO:0000259" key="13">
    <source>
        <dbReference type="Pfam" id="PF22981"/>
    </source>
</evidence>
<comment type="function">
    <text evidence="10">Component of the Mediator complex, a coactivator involved in the regulated transcription of nearly all RNA polymerase II-dependent genes. Mediator functions as a bridge to convey information from gene-specific regulatory proteins to the basal RNA polymerase II transcription machinery. Mediator is recruited to promoters by direct interactions with regulatory proteins and serves as a scaffold for the assembly of a functional preinitiation complex with RNA polymerase II and the general transcription factors.</text>
</comment>
<dbReference type="InterPro" id="IPR055113">
    <property type="entry name" value="Med14_RM2"/>
</dbReference>
<feature type="compositionally biased region" description="Polar residues" evidence="11">
    <location>
        <begin position="18"/>
        <end position="32"/>
    </location>
</feature>
<dbReference type="STRING" id="1706337.A0A341CLQ4"/>
<evidence type="ECO:0000256" key="6">
    <source>
        <dbReference type="ARBA" id="ARBA00023159"/>
    </source>
</evidence>
<dbReference type="GeneID" id="112409613"/>
<dbReference type="InterPro" id="IPR055114">
    <property type="entry name" value="Med14_RM6"/>
</dbReference>
<evidence type="ECO:0000256" key="1">
    <source>
        <dbReference type="ARBA" id="ARBA00004123"/>
    </source>
</evidence>
<dbReference type="Pfam" id="PF22984">
    <property type="entry name" value="RM6_Med14"/>
    <property type="match status" value="1"/>
</dbReference>
<evidence type="ECO:0000259" key="18">
    <source>
        <dbReference type="Pfam" id="PF25069"/>
    </source>
</evidence>
<dbReference type="GO" id="GO:0016592">
    <property type="term" value="C:mediator complex"/>
    <property type="evidence" value="ECO:0007669"/>
    <property type="project" value="UniProtKB-UniRule"/>
</dbReference>